<dbReference type="Proteomes" id="UP001415169">
    <property type="component" value="Unassembled WGS sequence"/>
</dbReference>
<comment type="caution">
    <text evidence="1">The sequence shown here is derived from an EMBL/GenBank/DDBJ whole genome shotgun (WGS) entry which is preliminary data.</text>
</comment>
<reference evidence="1" key="1">
    <citation type="journal article" date="2014" name="Int. J. Syst. Evol. Microbiol.">
        <title>Complete genome of a new Firmicutes species belonging to the dominant human colonic microbiota ('Ruminococcus bicirculans') reveals two chromosomes and a selective capacity to utilize plant glucans.</title>
        <authorList>
            <consortium name="NISC Comparative Sequencing Program"/>
            <person name="Wegmann U."/>
            <person name="Louis P."/>
            <person name="Goesmann A."/>
            <person name="Henrissat B."/>
            <person name="Duncan S.H."/>
            <person name="Flint H.J."/>
        </authorList>
    </citation>
    <scope>NUCLEOTIDE SEQUENCE</scope>
    <source>
        <strain evidence="1">JCM 17590</strain>
    </source>
</reference>
<keyword evidence="2" id="KW-1185">Reference proteome</keyword>
<proteinExistence type="predicted"/>
<accession>A0ABP7ZIX3</accession>
<reference evidence="1" key="2">
    <citation type="submission" date="2023-12" db="EMBL/GenBank/DDBJ databases">
        <authorList>
            <person name="Sun Q."/>
            <person name="Inoue M."/>
        </authorList>
    </citation>
    <scope>NUCLEOTIDE SEQUENCE</scope>
    <source>
        <strain evidence="1">JCM 17590</strain>
    </source>
</reference>
<gene>
    <name evidence="1" type="ORF">GCM10022286_13760</name>
</gene>
<name>A0ABP7ZIX3_9MICO</name>
<sequence>MKLPVYLELLETSETALAASFRVVGRGHADDADIFHTCSTLAQQCDQHAEALAPVVERYGRAEAAEADRRFEAMAQARSGPLGLLRDLHDVFVLASLVEMTWTLVQQAAKALRDEELLSVVSSALAQTEVQLAWLRTRLKVAAPQTLVAAS</sequence>
<evidence type="ECO:0008006" key="3">
    <source>
        <dbReference type="Google" id="ProtNLM"/>
    </source>
</evidence>
<organism evidence="1 2">
    <name type="scientific">Gryllotalpicola daejeonensis</name>
    <dbReference type="NCBI Taxonomy" id="993087"/>
    <lineage>
        <taxon>Bacteria</taxon>
        <taxon>Bacillati</taxon>
        <taxon>Actinomycetota</taxon>
        <taxon>Actinomycetes</taxon>
        <taxon>Micrococcales</taxon>
        <taxon>Microbacteriaceae</taxon>
        <taxon>Gryllotalpicola</taxon>
    </lineage>
</organism>
<evidence type="ECO:0000313" key="1">
    <source>
        <dbReference type="EMBL" id="GAA4159413.1"/>
    </source>
</evidence>
<dbReference type="EMBL" id="BAABBV010000001">
    <property type="protein sequence ID" value="GAA4159413.1"/>
    <property type="molecule type" value="Genomic_DNA"/>
</dbReference>
<protein>
    <recommendedName>
        <fullName evidence="3">DUF892 family protein</fullName>
    </recommendedName>
</protein>
<dbReference type="RefSeq" id="WP_344791011.1">
    <property type="nucleotide sequence ID" value="NZ_BAABBV010000001.1"/>
</dbReference>
<evidence type="ECO:0000313" key="2">
    <source>
        <dbReference type="Proteomes" id="UP001415169"/>
    </source>
</evidence>